<evidence type="ECO:0000313" key="1">
    <source>
        <dbReference type="EMBL" id="TLX47331.1"/>
    </source>
</evidence>
<gene>
    <name evidence="1" type="ORF">C1E24_08195</name>
</gene>
<evidence type="ECO:0000313" key="2">
    <source>
        <dbReference type="Proteomes" id="UP000309186"/>
    </source>
</evidence>
<dbReference type="AlphaFoldDB" id="A0A5R9Q2E9"/>
<dbReference type="Gene3D" id="1.10.3540.10">
    <property type="entry name" value="uncharacterized protein from magnetospirillum magneticum domain"/>
    <property type="match status" value="1"/>
</dbReference>
<dbReference type="EMBL" id="PPSW01000012">
    <property type="protein sequence ID" value="TLX47331.1"/>
    <property type="molecule type" value="Genomic_DNA"/>
</dbReference>
<dbReference type="InterPro" id="IPR014948">
    <property type="entry name" value="BrxA"/>
</dbReference>
<reference evidence="1 2" key="1">
    <citation type="submission" date="2018-01" db="EMBL/GenBank/DDBJ databases">
        <title>Co-occurrence of chitin degradation, pigmentation and bioactivity in marine Pseudoalteromonas.</title>
        <authorList>
            <person name="Paulsen S."/>
            <person name="Gram L."/>
            <person name="Machado H."/>
        </authorList>
    </citation>
    <scope>NUCLEOTIDE SEQUENCE [LARGE SCALE GENOMIC DNA]</scope>
    <source>
        <strain evidence="1 2">S3663</strain>
    </source>
</reference>
<accession>A0A5R9Q2E9</accession>
<organism evidence="1 2">
    <name type="scientific">Pseudoalteromonas phenolica</name>
    <dbReference type="NCBI Taxonomy" id="161398"/>
    <lineage>
        <taxon>Bacteria</taxon>
        <taxon>Pseudomonadati</taxon>
        <taxon>Pseudomonadota</taxon>
        <taxon>Gammaproteobacteria</taxon>
        <taxon>Alteromonadales</taxon>
        <taxon>Pseudoalteromonadaceae</taxon>
        <taxon>Pseudoalteromonas</taxon>
    </lineage>
</organism>
<proteinExistence type="predicted"/>
<protein>
    <submittedName>
        <fullName evidence="1">DUF1819 domain-containing protein</fullName>
    </submittedName>
</protein>
<dbReference type="Proteomes" id="UP000309186">
    <property type="component" value="Unassembled WGS sequence"/>
</dbReference>
<dbReference type="OrthoDB" id="6396652at2"/>
<name>A0A5R9Q2E9_9GAMM</name>
<dbReference type="InterPro" id="IPR023137">
    <property type="entry name" value="BrxA_sf"/>
</dbReference>
<dbReference type="RefSeq" id="WP_138480414.1">
    <property type="nucleotide sequence ID" value="NZ_PPSW01000012.1"/>
</dbReference>
<sequence length="262" mass="30490">MNNLNPASKLQKYDTTINVIGSIKDCEPIFKTIESYFDVESASDNEFDLRTEKSRTRIERGVEVAFLQFRNQDHQDLIQSIFASDLTLQTKEVILFWQFALTNRLFRDISVRIFSKEYSSGKTFISKDVLIGYLKEFVGENEELKAKWSETTTSTLATKYLNFLTKINFVEGLRKKAFKRILISSELLVLFLYILKINEPENSEVFSNEIFPLVFIDKSDIQERLKKLSLKDYFNMDFNGVELNIELTHSYKGICDVLSART</sequence>
<comment type="caution">
    <text evidence="1">The sequence shown here is derived from an EMBL/GenBank/DDBJ whole genome shotgun (WGS) entry which is preliminary data.</text>
</comment>
<dbReference type="Pfam" id="PF08849">
    <property type="entry name" value="BrxA"/>
    <property type="match status" value="1"/>
</dbReference>